<proteinExistence type="predicted"/>
<reference evidence="2" key="1">
    <citation type="journal article" date="2024" name="Syst. Appl. Microbiol.">
        <title>First single-strain enrichments of Electrothrix cable bacteria, description of E. aestuarii sp. nov. and E. rattekaaiensis sp. nov., and proposal of a cable bacteria taxonomy following the rules of the SeqCode.</title>
        <authorList>
            <person name="Plum-Jensen L.E."/>
            <person name="Schramm A."/>
            <person name="Marshall I.P.G."/>
        </authorList>
    </citation>
    <scope>NUCLEOTIDE SEQUENCE</scope>
    <source>
        <strain evidence="2">Rat1</strain>
    </source>
</reference>
<dbReference type="EMBL" id="CP159373">
    <property type="protein sequence ID" value="XCN72184.1"/>
    <property type="molecule type" value="Genomic_DNA"/>
</dbReference>
<protein>
    <submittedName>
        <fullName evidence="2">Transposase</fullName>
    </submittedName>
</protein>
<dbReference type="InterPro" id="IPR002559">
    <property type="entry name" value="Transposase_11"/>
</dbReference>
<evidence type="ECO:0000259" key="1">
    <source>
        <dbReference type="Pfam" id="PF01609"/>
    </source>
</evidence>
<gene>
    <name evidence="2" type="ORF">Q3M24_18025</name>
</gene>
<accession>A0AAU8LSF1</accession>
<name>A0AAU8LSF1_9BACT</name>
<dbReference type="AlphaFoldDB" id="A0AAU8LSF1"/>
<reference evidence="2" key="2">
    <citation type="submission" date="2024-06" db="EMBL/GenBank/DDBJ databases">
        <authorList>
            <person name="Plum-Jensen L.E."/>
            <person name="Schramm A."/>
            <person name="Marshall I.P.G."/>
        </authorList>
    </citation>
    <scope>NUCLEOTIDE SEQUENCE</scope>
    <source>
        <strain evidence="2">Rat1</strain>
    </source>
</reference>
<sequence length="501" mass="57013">MLCIIKNIKRIVQKELKKNYPNWNRLNRKTKKEISRKVLAQVAGEYDFKQEISASSDELLGVEQQVQTKGIISLDQMADIVNESKNNNIMKLCGKSRFAKYIKDEELRFIDQLLDNEIINRLLAYEGYSPAMRDLFPHNMFRAELLKTIKYPEISYRKFCDKEYLGLDRKQNRAFIGLSLREKAIIDHTQLSKFRHSLTFVQQINITVYILHHFLQSGMLGDHILHGVDSTELANECKIPLASLNINGQNIRIYSDLDSDCGKRRNKRDKSVYVVGYRLHTLTAIDTETGHSFPIISLLAPANHHDSHFLSLLVDVAQAMGVEVKLVTADTAYHDNDGSLHDKKGIYVTTPPCSTVSTPDNVDTANGTVFCHNECSVPMEYAGVDEDHHEYKCAANTGECLLKGSCPQCRSISLDRGFFQRIPYHVEQIREAHDIRKNCERPFNLLKHQTGLETVRVRGQSAITVRCTFSSISLLLLKMAGTRKKEPAKKSPQLPLFKMAA</sequence>
<feature type="domain" description="Transposase IS4-like" evidence="1">
    <location>
        <begin position="266"/>
        <end position="475"/>
    </location>
</feature>
<dbReference type="GO" id="GO:0006313">
    <property type="term" value="P:DNA transposition"/>
    <property type="evidence" value="ECO:0007669"/>
    <property type="project" value="InterPro"/>
</dbReference>
<dbReference type="GO" id="GO:0004803">
    <property type="term" value="F:transposase activity"/>
    <property type="evidence" value="ECO:0007669"/>
    <property type="project" value="InterPro"/>
</dbReference>
<dbReference type="Pfam" id="PF01609">
    <property type="entry name" value="DDE_Tnp_1"/>
    <property type="match status" value="1"/>
</dbReference>
<organism evidence="2">
    <name type="scientific">Candidatus Electrothrix aestuarii</name>
    <dbReference type="NCBI Taxonomy" id="3062594"/>
    <lineage>
        <taxon>Bacteria</taxon>
        <taxon>Pseudomonadati</taxon>
        <taxon>Thermodesulfobacteriota</taxon>
        <taxon>Desulfobulbia</taxon>
        <taxon>Desulfobulbales</taxon>
        <taxon>Desulfobulbaceae</taxon>
        <taxon>Candidatus Electrothrix</taxon>
    </lineage>
</organism>
<dbReference type="KEGG" id="eaj:Q3M24_18025"/>
<dbReference type="GO" id="GO:0003677">
    <property type="term" value="F:DNA binding"/>
    <property type="evidence" value="ECO:0007669"/>
    <property type="project" value="InterPro"/>
</dbReference>
<evidence type="ECO:0000313" key="2">
    <source>
        <dbReference type="EMBL" id="XCN72184.1"/>
    </source>
</evidence>